<dbReference type="OrthoDB" id="1522627at2"/>
<evidence type="ECO:0000313" key="2">
    <source>
        <dbReference type="Proteomes" id="UP000095087"/>
    </source>
</evidence>
<evidence type="ECO:0000313" key="1">
    <source>
        <dbReference type="EMBL" id="ODA67211.1"/>
    </source>
</evidence>
<dbReference type="STRING" id="1177755.A7A08_01958"/>
<sequence>MCTAELNSRVCAGFVLVAACLLFSTLFPGKASAEFRSGNWTGDSYQDESGRFRDCTMTTSYRSGTTMGFVISRDYNWGLVLLNETWKLREGSSQDIAIKVDTRYRFDAVAKAVSVDGIVIPLSSDGSMVDALRDGRVLTVVSSSGNVTFELAGTSQAIKDLAICVRQELDREASSGSGNDPFLGLQAKAEPEDDAQAQPQPADEADDGDYKLFSESEAVVFASNLLADAGITSYTILDPSENPMEGFDVVWTYKSGIIGALAGYKNMGDVDLDKAAAQVMADDGASCKSDFASGKKGSDKIGDVLVRRLFTACRSGDDPMEIHYTLFKTPGGQILQIAHISLGPAPEGSEEDTLAHADDAFLNTAVISELEQK</sequence>
<accession>A0A1E2RYB4</accession>
<gene>
    <name evidence="1" type="ORF">A7A08_01958</name>
</gene>
<organism evidence="1 2">
    <name type="scientific">Methyloligella halotolerans</name>
    <dbReference type="NCBI Taxonomy" id="1177755"/>
    <lineage>
        <taxon>Bacteria</taxon>
        <taxon>Pseudomonadati</taxon>
        <taxon>Pseudomonadota</taxon>
        <taxon>Alphaproteobacteria</taxon>
        <taxon>Hyphomicrobiales</taxon>
        <taxon>Hyphomicrobiaceae</taxon>
        <taxon>Methyloligella</taxon>
    </lineage>
</organism>
<dbReference type="EMBL" id="MASI01000004">
    <property type="protein sequence ID" value="ODA67211.1"/>
    <property type="molecule type" value="Genomic_DNA"/>
</dbReference>
<proteinExistence type="predicted"/>
<keyword evidence="2" id="KW-1185">Reference proteome</keyword>
<dbReference type="RefSeq" id="WP_069095213.1">
    <property type="nucleotide sequence ID" value="NZ_MASI01000004.1"/>
</dbReference>
<dbReference type="AlphaFoldDB" id="A0A1E2RYB4"/>
<comment type="caution">
    <text evidence="1">The sequence shown here is derived from an EMBL/GenBank/DDBJ whole genome shotgun (WGS) entry which is preliminary data.</text>
</comment>
<name>A0A1E2RYB4_9HYPH</name>
<reference evidence="1" key="1">
    <citation type="submission" date="2016-07" db="EMBL/GenBank/DDBJ databases">
        <title>Draft genome sequence of Methyloligella halotolerans C2T (VKM B-2706T=CCUG 61687T=DSM 25045T), a halotolerant polyhydroxybutyrate accumulating methylotroph.</title>
        <authorList>
            <person name="Vasilenko O.V."/>
            <person name="Doronina N.V."/>
            <person name="Poroshina M.N."/>
            <person name="Tarlachkov S.V."/>
            <person name="Trotsenko Y.A."/>
        </authorList>
    </citation>
    <scope>NUCLEOTIDE SEQUENCE [LARGE SCALE GENOMIC DNA]</scope>
    <source>
        <strain evidence="1">VKM B-2706</strain>
    </source>
</reference>
<protein>
    <submittedName>
        <fullName evidence="1">Uncharacterized protein</fullName>
    </submittedName>
</protein>
<dbReference type="Proteomes" id="UP000095087">
    <property type="component" value="Unassembled WGS sequence"/>
</dbReference>